<keyword evidence="7" id="KW-1185">Reference proteome</keyword>
<dbReference type="InterPro" id="IPR011611">
    <property type="entry name" value="PfkB_dom"/>
</dbReference>
<evidence type="ECO:0000256" key="2">
    <source>
        <dbReference type="ARBA" id="ARBA00022679"/>
    </source>
</evidence>
<evidence type="ECO:0000313" key="6">
    <source>
        <dbReference type="EMBL" id="AXB48205.1"/>
    </source>
</evidence>
<dbReference type="EMBL" id="CP015163">
    <property type="protein sequence ID" value="AXB48205.1"/>
    <property type="molecule type" value="Genomic_DNA"/>
</dbReference>
<evidence type="ECO:0000259" key="5">
    <source>
        <dbReference type="Pfam" id="PF00294"/>
    </source>
</evidence>
<dbReference type="PROSITE" id="PS00584">
    <property type="entry name" value="PFKB_KINASES_2"/>
    <property type="match status" value="1"/>
</dbReference>
<dbReference type="OrthoDB" id="7946249at2"/>
<dbReference type="GO" id="GO:0006796">
    <property type="term" value="P:phosphate-containing compound metabolic process"/>
    <property type="evidence" value="ECO:0007669"/>
    <property type="project" value="UniProtKB-ARBA"/>
</dbReference>
<keyword evidence="2 4" id="KW-0808">Transferase</keyword>
<comment type="similarity">
    <text evidence="1 4">Belongs to the carbohydrate kinase PfkB family.</text>
</comment>
<evidence type="ECO:0000256" key="1">
    <source>
        <dbReference type="ARBA" id="ARBA00010688"/>
    </source>
</evidence>
<dbReference type="InterPro" id="IPR029056">
    <property type="entry name" value="Ribokinase-like"/>
</dbReference>
<dbReference type="Pfam" id="PF00294">
    <property type="entry name" value="PfkB"/>
    <property type="match status" value="1"/>
</dbReference>
<dbReference type="Gene3D" id="3.40.1190.20">
    <property type="match status" value="1"/>
</dbReference>
<organism evidence="6 7">
    <name type="scientific">Amycolatopsis albispora</name>
    <dbReference type="NCBI Taxonomy" id="1804986"/>
    <lineage>
        <taxon>Bacteria</taxon>
        <taxon>Bacillati</taxon>
        <taxon>Actinomycetota</taxon>
        <taxon>Actinomycetes</taxon>
        <taxon>Pseudonocardiales</taxon>
        <taxon>Pseudonocardiaceae</taxon>
        <taxon>Amycolatopsis</taxon>
    </lineage>
</organism>
<name>A0A344LJI1_9PSEU</name>
<evidence type="ECO:0000256" key="3">
    <source>
        <dbReference type="ARBA" id="ARBA00022777"/>
    </source>
</evidence>
<proteinExistence type="inferred from homology"/>
<gene>
    <name evidence="6" type="ORF">A4R43_01390</name>
</gene>
<dbReference type="GO" id="GO:0016301">
    <property type="term" value="F:kinase activity"/>
    <property type="evidence" value="ECO:0007669"/>
    <property type="project" value="UniProtKB-KW"/>
</dbReference>
<dbReference type="PRINTS" id="PR00990">
    <property type="entry name" value="RIBOKINASE"/>
</dbReference>
<dbReference type="InterPro" id="IPR002173">
    <property type="entry name" value="Carboh/pur_kinase_PfkB_CS"/>
</dbReference>
<dbReference type="Proteomes" id="UP000250434">
    <property type="component" value="Chromosome"/>
</dbReference>
<dbReference type="PANTHER" id="PTHR10584:SF166">
    <property type="entry name" value="RIBOKINASE"/>
    <property type="match status" value="1"/>
</dbReference>
<protein>
    <recommendedName>
        <fullName evidence="5">Carbohydrate kinase PfkB domain-containing protein</fullName>
    </recommendedName>
</protein>
<reference evidence="6 7" key="1">
    <citation type="submission" date="2016-04" db="EMBL/GenBank/DDBJ databases">
        <title>Complete genome sequence and analysis of deep-sea sediment isolate, Amycolatopsis sp. WP1.</title>
        <authorList>
            <person name="Wang H."/>
            <person name="Chen S."/>
            <person name="Wu Q."/>
        </authorList>
    </citation>
    <scope>NUCLEOTIDE SEQUENCE [LARGE SCALE GENOMIC DNA]</scope>
    <source>
        <strain evidence="6 7">WP1</strain>
    </source>
</reference>
<sequence>MGNRANVDERAPEVVVAGQVGRDLVLHVPELPPPHGSAEVGRRQEMLGGKGANIAVALAQLSAAVSLIGVVGDDRVADDVLARAQADGIDTRCVVRRPGAETGLIVELLTEDGHWRYLEHLPEKLTEDDIQAAAPTLTAASSVVVQLQQPSDAALAAARMANGRVVLDGAPADNTRALLASADVLRVDQREGELLTGYQLDSAEAALRAGRELLDQGPSLVVLEAGQDGNAFVWPDGEVVLPLTGGRPVDTTGGGDAMVAALTFALTRGAGPHKAAALAVAASGATVARPGGRPDLAAGELAPHLAELARS</sequence>
<dbReference type="InterPro" id="IPR002139">
    <property type="entry name" value="Ribo/fructo_kinase"/>
</dbReference>
<dbReference type="AlphaFoldDB" id="A0A344LJI1"/>
<accession>A0A344LJI1</accession>
<dbReference type="KEGG" id="aab:A4R43_01390"/>
<keyword evidence="3 4" id="KW-0418">Kinase</keyword>
<evidence type="ECO:0000313" key="7">
    <source>
        <dbReference type="Proteomes" id="UP000250434"/>
    </source>
</evidence>
<feature type="domain" description="Carbohydrate kinase PfkB" evidence="5">
    <location>
        <begin position="13"/>
        <end position="294"/>
    </location>
</feature>
<evidence type="ECO:0000256" key="4">
    <source>
        <dbReference type="RuleBase" id="RU003704"/>
    </source>
</evidence>
<dbReference type="PROSITE" id="PS00583">
    <property type="entry name" value="PFKB_KINASES_1"/>
    <property type="match status" value="1"/>
</dbReference>
<dbReference type="PANTHER" id="PTHR10584">
    <property type="entry name" value="SUGAR KINASE"/>
    <property type="match status" value="1"/>
</dbReference>
<dbReference type="SUPFAM" id="SSF53613">
    <property type="entry name" value="Ribokinase-like"/>
    <property type="match status" value="1"/>
</dbReference>